<evidence type="ECO:0000313" key="4">
    <source>
        <dbReference type="Proteomes" id="UP000221168"/>
    </source>
</evidence>
<evidence type="ECO:0000259" key="2">
    <source>
        <dbReference type="Pfam" id="PF02470"/>
    </source>
</evidence>
<sequence>METKANYVTVGIITLALIAAAFGFVYWTARPNQYADALPLEIVIPGSAAGLDRGSIVMFNGVRVGQVEQVYIDPKKPGVAIARAKVDRQTPLTRSTTANIVIAGLSFAANVDLKGGNADEPNLLLEAEKAGTVAKISANASSVNNLTNTAQELMTRADRVLTKLEGVVDDVREPVTNTAKNAETFSKALADNAEGIDKFLDSVGSLSETLKSVSGRLDTTLAAAEDVLKAVDAEKVSKIVDNADGFMQRLNESTGDLNTIMADISKASASLADVGGKASSTFDKVDKIMEGVKPEDVSVMVSNFRKASDDISAISERFAAKGEDIDKIIDNVSKGSASLADLGSKASGTFEKVDKIMEGVKPDDVSVMVSNFRKASEDISSISNRVAGKGEDIDKIIADTRQTMDRLNAASARVDGLLEKVDTMLNSGDGEGLVAEARATFKSFRQVADTLNERLGPITAGLSRFSTTGLRDVEAFVRDGRRAINRIESAISDLERNPQRIITGGAGEVRTIDGRRRR</sequence>
<dbReference type="Gene3D" id="1.10.287.950">
    <property type="entry name" value="Methyl-accepting chemotaxis protein"/>
    <property type="match status" value="2"/>
</dbReference>
<protein>
    <submittedName>
        <fullName evidence="3">MCE family protein</fullName>
    </submittedName>
</protein>
<dbReference type="AlphaFoldDB" id="A0A2G1QM97"/>
<keyword evidence="4" id="KW-1185">Reference proteome</keyword>
<gene>
    <name evidence="3" type="ORF">CSC94_12980</name>
</gene>
<keyword evidence="1" id="KW-0812">Transmembrane</keyword>
<name>A0A2G1QM97_9HYPH</name>
<evidence type="ECO:0000256" key="1">
    <source>
        <dbReference type="SAM" id="Phobius"/>
    </source>
</evidence>
<comment type="caution">
    <text evidence="3">The sequence shown here is derived from an EMBL/GenBank/DDBJ whole genome shotgun (WGS) entry which is preliminary data.</text>
</comment>
<reference evidence="3 4" key="1">
    <citation type="submission" date="2017-10" db="EMBL/GenBank/DDBJ databases">
        <title>Sedimentibacterium mangrovi gen. nov., sp. nov., a novel member of family Phyllobacteriacea isolated from mangrove sediment.</title>
        <authorList>
            <person name="Liao H."/>
            <person name="Tian Y."/>
        </authorList>
    </citation>
    <scope>NUCLEOTIDE SEQUENCE [LARGE SCALE GENOMIC DNA]</scope>
    <source>
        <strain evidence="3 4">X9-2-2</strain>
    </source>
</reference>
<feature type="domain" description="Mce/MlaD" evidence="2">
    <location>
        <begin position="47"/>
        <end position="115"/>
    </location>
</feature>
<dbReference type="InterPro" id="IPR003399">
    <property type="entry name" value="Mce/MlaD"/>
</dbReference>
<evidence type="ECO:0000313" key="3">
    <source>
        <dbReference type="EMBL" id="PHP66594.1"/>
    </source>
</evidence>
<keyword evidence="1" id="KW-1133">Transmembrane helix</keyword>
<proteinExistence type="predicted"/>
<dbReference type="RefSeq" id="WP_099306780.1">
    <property type="nucleotide sequence ID" value="NZ_PDVP01000007.1"/>
</dbReference>
<dbReference type="Proteomes" id="UP000221168">
    <property type="component" value="Unassembled WGS sequence"/>
</dbReference>
<organism evidence="3 4">
    <name type="scientific">Zhengella mangrovi</name>
    <dbReference type="NCBI Taxonomy" id="1982044"/>
    <lineage>
        <taxon>Bacteria</taxon>
        <taxon>Pseudomonadati</taxon>
        <taxon>Pseudomonadota</taxon>
        <taxon>Alphaproteobacteria</taxon>
        <taxon>Hyphomicrobiales</taxon>
        <taxon>Notoacmeibacteraceae</taxon>
        <taxon>Zhengella</taxon>
    </lineage>
</organism>
<keyword evidence="1" id="KW-0472">Membrane</keyword>
<accession>A0A2G1QM97</accession>
<dbReference type="PANTHER" id="PTHR36698:SF3">
    <property type="entry name" value="ABC-TYPE TRANSPORT AUXILIARY LIPOPROTEIN COMPONENT DOMAIN-CONTAINING PROTEIN"/>
    <property type="match status" value="1"/>
</dbReference>
<dbReference type="OrthoDB" id="9808689at2"/>
<dbReference type="EMBL" id="PDVP01000007">
    <property type="protein sequence ID" value="PHP66594.1"/>
    <property type="molecule type" value="Genomic_DNA"/>
</dbReference>
<feature type="transmembrane region" description="Helical" evidence="1">
    <location>
        <begin position="7"/>
        <end position="27"/>
    </location>
</feature>
<dbReference type="PANTHER" id="PTHR36698">
    <property type="entry name" value="BLL5892 PROTEIN"/>
    <property type="match status" value="1"/>
</dbReference>
<dbReference type="SUPFAM" id="SSF58104">
    <property type="entry name" value="Methyl-accepting chemotaxis protein (MCP) signaling domain"/>
    <property type="match status" value="1"/>
</dbReference>
<dbReference type="Pfam" id="PF02470">
    <property type="entry name" value="MlaD"/>
    <property type="match status" value="1"/>
</dbReference>